<dbReference type="PANTHER" id="PTHR30055:SF174">
    <property type="entry name" value="TRANSCRIPTIONAL REGULATORY PROTEIN (PROBABLY TETR-FAMILY)-RELATED"/>
    <property type="match status" value="1"/>
</dbReference>
<dbReference type="EMBL" id="FOET01000006">
    <property type="protein sequence ID" value="SEQ33778.1"/>
    <property type="molecule type" value="Genomic_DNA"/>
</dbReference>
<keyword evidence="7" id="KW-1185">Reference proteome</keyword>
<evidence type="ECO:0000313" key="6">
    <source>
        <dbReference type="EMBL" id="SEQ33778.1"/>
    </source>
</evidence>
<dbReference type="InterPro" id="IPR001647">
    <property type="entry name" value="HTH_TetR"/>
</dbReference>
<accession>A0A1H9F905</accession>
<dbReference type="AlphaFoldDB" id="A0A1H9F905"/>
<dbReference type="PROSITE" id="PS50977">
    <property type="entry name" value="HTH_TETR_2"/>
    <property type="match status" value="1"/>
</dbReference>
<dbReference type="RefSeq" id="WP_093659412.1">
    <property type="nucleotide sequence ID" value="NZ_FOET01000006.1"/>
</dbReference>
<proteinExistence type="predicted"/>
<keyword evidence="3" id="KW-0804">Transcription</keyword>
<dbReference type="InterPro" id="IPR054129">
    <property type="entry name" value="DesT_TetR_C"/>
</dbReference>
<feature type="DNA-binding region" description="H-T-H motif" evidence="4">
    <location>
        <begin position="38"/>
        <end position="57"/>
    </location>
</feature>
<dbReference type="Proteomes" id="UP000199055">
    <property type="component" value="Unassembled WGS sequence"/>
</dbReference>
<feature type="domain" description="HTH tetR-type" evidence="5">
    <location>
        <begin position="15"/>
        <end position="75"/>
    </location>
</feature>
<keyword evidence="2 4" id="KW-0238">DNA-binding</keyword>
<evidence type="ECO:0000259" key="5">
    <source>
        <dbReference type="PROSITE" id="PS50977"/>
    </source>
</evidence>
<keyword evidence="1" id="KW-0805">Transcription regulation</keyword>
<sequence length="201" mass="21756">MTADPVRARVRLSAEDRRGQLIGIGLRLLADRPVHELSVHEVAAEAGISRGLLFHYFPTKRDYYAAVVRAAGQRLLRHARLPEEGGPEERVRAVVGGFTGFVRRRRANYVALVRAGAGGDDLVVEVFEDIRATLAERILTALGDPSPDPLVRLAVRGWLAMAEEMAIGAGEEVAAEELVGFLVDGLGRLLAPLGAPLVQPR</sequence>
<organism evidence="6 7">
    <name type="scientific">Streptomyces radiopugnans</name>
    <dbReference type="NCBI Taxonomy" id="403935"/>
    <lineage>
        <taxon>Bacteria</taxon>
        <taxon>Bacillati</taxon>
        <taxon>Actinomycetota</taxon>
        <taxon>Actinomycetes</taxon>
        <taxon>Kitasatosporales</taxon>
        <taxon>Streptomycetaceae</taxon>
        <taxon>Streptomyces</taxon>
    </lineage>
</organism>
<dbReference type="STRING" id="403935.SAMN05216481_106104"/>
<evidence type="ECO:0000256" key="1">
    <source>
        <dbReference type="ARBA" id="ARBA00023015"/>
    </source>
</evidence>
<evidence type="ECO:0000256" key="4">
    <source>
        <dbReference type="PROSITE-ProRule" id="PRU00335"/>
    </source>
</evidence>
<gene>
    <name evidence="6" type="ORF">SAMN05216481_106104</name>
</gene>
<evidence type="ECO:0000256" key="2">
    <source>
        <dbReference type="ARBA" id="ARBA00023125"/>
    </source>
</evidence>
<name>A0A1H9F905_9ACTN</name>
<dbReference type="GO" id="GO:0003700">
    <property type="term" value="F:DNA-binding transcription factor activity"/>
    <property type="evidence" value="ECO:0007669"/>
    <property type="project" value="TreeGrafter"/>
</dbReference>
<dbReference type="GO" id="GO:0000976">
    <property type="term" value="F:transcription cis-regulatory region binding"/>
    <property type="evidence" value="ECO:0007669"/>
    <property type="project" value="TreeGrafter"/>
</dbReference>
<dbReference type="SUPFAM" id="SSF46689">
    <property type="entry name" value="Homeodomain-like"/>
    <property type="match status" value="1"/>
</dbReference>
<dbReference type="InterPro" id="IPR009057">
    <property type="entry name" value="Homeodomain-like_sf"/>
</dbReference>
<protein>
    <submittedName>
        <fullName evidence="6">Transcriptional regulator, TetR family</fullName>
    </submittedName>
</protein>
<dbReference type="PANTHER" id="PTHR30055">
    <property type="entry name" value="HTH-TYPE TRANSCRIPTIONAL REGULATOR RUTR"/>
    <property type="match status" value="1"/>
</dbReference>
<reference evidence="7" key="1">
    <citation type="submission" date="2016-10" db="EMBL/GenBank/DDBJ databases">
        <authorList>
            <person name="Varghese N."/>
            <person name="Submissions S."/>
        </authorList>
    </citation>
    <scope>NUCLEOTIDE SEQUENCE [LARGE SCALE GENOMIC DNA]</scope>
    <source>
        <strain evidence="7">CGMCC 4.3519</strain>
    </source>
</reference>
<dbReference type="Gene3D" id="1.10.357.10">
    <property type="entry name" value="Tetracycline Repressor, domain 2"/>
    <property type="match status" value="1"/>
</dbReference>
<evidence type="ECO:0000313" key="7">
    <source>
        <dbReference type="Proteomes" id="UP000199055"/>
    </source>
</evidence>
<dbReference type="Pfam" id="PF00440">
    <property type="entry name" value="TetR_N"/>
    <property type="match status" value="1"/>
</dbReference>
<dbReference type="InterPro" id="IPR050109">
    <property type="entry name" value="HTH-type_TetR-like_transc_reg"/>
</dbReference>
<dbReference type="Pfam" id="PF21943">
    <property type="entry name" value="TetR_C_46"/>
    <property type="match status" value="1"/>
</dbReference>
<evidence type="ECO:0000256" key="3">
    <source>
        <dbReference type="ARBA" id="ARBA00023163"/>
    </source>
</evidence>